<keyword evidence="3" id="KW-1185">Reference proteome</keyword>
<dbReference type="PANTHER" id="PTHR31973">
    <property type="entry name" value="POLYPROTEIN, PUTATIVE-RELATED"/>
    <property type="match status" value="1"/>
</dbReference>
<dbReference type="PANTHER" id="PTHR31973:SF187">
    <property type="entry name" value="MUTATOR TRANSPOSASE MUDRA PROTEIN"/>
    <property type="match status" value="1"/>
</dbReference>
<dbReference type="EMBL" id="JBBPBM010000051">
    <property type="protein sequence ID" value="KAK8519278.1"/>
    <property type="molecule type" value="Genomic_DNA"/>
</dbReference>
<gene>
    <name evidence="2" type="ORF">V6N12_025319</name>
</gene>
<sequence length="190" mass="21665">MVNVTVIADHFEATIRDHPKMKLKEIQRRVASEIHVNVNLTRCKRAKKRVDERLSGNFKEEFALLWDYADELRAKNPADLDLEDGFGFTIISDQQKGNNNSNDPNSKSTSTTSVMSNTLSSSAHKEKQKQNTVDEMDQTYYSGLRSKAFNSHQMSINGSSVQRKSPNKKHKFIAYLINTQESTAQKQLKK</sequence>
<evidence type="ECO:0000313" key="3">
    <source>
        <dbReference type="Proteomes" id="UP001472677"/>
    </source>
</evidence>
<comment type="caution">
    <text evidence="2">The sequence shown here is derived from an EMBL/GenBank/DDBJ whole genome shotgun (WGS) entry which is preliminary data.</text>
</comment>
<feature type="region of interest" description="Disordered" evidence="1">
    <location>
        <begin position="92"/>
        <end position="133"/>
    </location>
</feature>
<dbReference type="Proteomes" id="UP001472677">
    <property type="component" value="Unassembled WGS sequence"/>
</dbReference>
<reference evidence="2 3" key="1">
    <citation type="journal article" date="2024" name="G3 (Bethesda)">
        <title>Genome assembly of Hibiscus sabdariffa L. provides insights into metabolisms of medicinal natural products.</title>
        <authorList>
            <person name="Kim T."/>
        </authorList>
    </citation>
    <scope>NUCLEOTIDE SEQUENCE [LARGE SCALE GENOMIC DNA]</scope>
    <source>
        <strain evidence="2">TK-2024</strain>
        <tissue evidence="2">Old leaves</tissue>
    </source>
</reference>
<evidence type="ECO:0000313" key="2">
    <source>
        <dbReference type="EMBL" id="KAK8519278.1"/>
    </source>
</evidence>
<accession>A0ABR2CI53</accession>
<proteinExistence type="predicted"/>
<protein>
    <submittedName>
        <fullName evidence="2">Uncharacterized protein</fullName>
    </submittedName>
</protein>
<evidence type="ECO:0000256" key="1">
    <source>
        <dbReference type="SAM" id="MobiDB-lite"/>
    </source>
</evidence>
<organism evidence="2 3">
    <name type="scientific">Hibiscus sabdariffa</name>
    <name type="common">roselle</name>
    <dbReference type="NCBI Taxonomy" id="183260"/>
    <lineage>
        <taxon>Eukaryota</taxon>
        <taxon>Viridiplantae</taxon>
        <taxon>Streptophyta</taxon>
        <taxon>Embryophyta</taxon>
        <taxon>Tracheophyta</taxon>
        <taxon>Spermatophyta</taxon>
        <taxon>Magnoliopsida</taxon>
        <taxon>eudicotyledons</taxon>
        <taxon>Gunneridae</taxon>
        <taxon>Pentapetalae</taxon>
        <taxon>rosids</taxon>
        <taxon>malvids</taxon>
        <taxon>Malvales</taxon>
        <taxon>Malvaceae</taxon>
        <taxon>Malvoideae</taxon>
        <taxon>Hibiscus</taxon>
    </lineage>
</organism>
<feature type="compositionally biased region" description="Polar residues" evidence="1">
    <location>
        <begin position="92"/>
        <end position="122"/>
    </location>
</feature>
<name>A0ABR2CI53_9ROSI</name>